<name>A0ABR1ST85_9PEZI</name>
<dbReference type="InterPro" id="IPR036188">
    <property type="entry name" value="FAD/NAD-bd_sf"/>
</dbReference>
<proteinExistence type="predicted"/>
<dbReference type="Gene3D" id="3.50.50.60">
    <property type="entry name" value="FAD/NAD(P)-binding domain"/>
    <property type="match status" value="1"/>
</dbReference>
<keyword evidence="2" id="KW-0285">Flavoprotein</keyword>
<feature type="domain" description="FAD-binding" evidence="6">
    <location>
        <begin position="5"/>
        <end position="172"/>
    </location>
</feature>
<evidence type="ECO:0000313" key="7">
    <source>
        <dbReference type="EMBL" id="KAK8037532.1"/>
    </source>
</evidence>
<keyword evidence="5" id="KW-0503">Monooxygenase</keyword>
<evidence type="ECO:0000259" key="6">
    <source>
        <dbReference type="Pfam" id="PF01494"/>
    </source>
</evidence>
<dbReference type="Proteomes" id="UP001396898">
    <property type="component" value="Unassembled WGS sequence"/>
</dbReference>
<dbReference type="EMBL" id="JAQQWI010000002">
    <property type="protein sequence ID" value="KAK8037532.1"/>
    <property type="molecule type" value="Genomic_DNA"/>
</dbReference>
<keyword evidence="4" id="KW-0560">Oxidoreductase</keyword>
<comment type="caution">
    <text evidence="7">The sequence shown here is derived from an EMBL/GenBank/DDBJ whole genome shotgun (WGS) entry which is preliminary data.</text>
</comment>
<dbReference type="InterPro" id="IPR002938">
    <property type="entry name" value="FAD-bd"/>
</dbReference>
<evidence type="ECO:0000256" key="5">
    <source>
        <dbReference type="ARBA" id="ARBA00023033"/>
    </source>
</evidence>
<keyword evidence="8" id="KW-1185">Reference proteome</keyword>
<sequence>MTTSSVAIIGAGPAGLALARLLECRGVSYVVYERDASPAAFGQRTGGTLDIHASTGQRAIVEGGLAKEFEKYARYDASTFKLWDGVGRGRQYVDLERGSDFPEIDRGDLRRIYLEAVPEGKIRWGCGVKRVTRGADGKGGEPVLEFADGTTASGFRLVVGADGAWSKVRSLLTPVTPQYCGIHIIESRINPDNPVYAQLQSRVRKGMLMAGGPNKTATFQNLGDGSYRVYLGVQVAEDFSTDGRVDFADTEAMRALCLSTEEGKHGGFFGDWTDEIRHYIAHATDFRPWPLYHIPPSAIAWDPVPGATLVGDAAHLGPPSGEGANYAMTDALDLAEKLAEHDVFESDGSDGDEARDRAVREYEAEMFARGAGLVQRGLDMLGVFYADDSPLSIGAPIAEREI</sequence>
<dbReference type="Pfam" id="PF01494">
    <property type="entry name" value="FAD_binding_3"/>
    <property type="match status" value="2"/>
</dbReference>
<feature type="domain" description="FAD-binding" evidence="6">
    <location>
        <begin position="309"/>
        <end position="341"/>
    </location>
</feature>
<dbReference type="SUPFAM" id="SSF51905">
    <property type="entry name" value="FAD/NAD(P)-binding domain"/>
    <property type="match status" value="1"/>
</dbReference>
<protein>
    <recommendedName>
        <fullName evidence="6">FAD-binding domain-containing protein</fullName>
    </recommendedName>
</protein>
<comment type="pathway">
    <text evidence="1">Secondary metabolite biosynthesis.</text>
</comment>
<keyword evidence="3" id="KW-0274">FAD</keyword>
<evidence type="ECO:0000256" key="4">
    <source>
        <dbReference type="ARBA" id="ARBA00023002"/>
    </source>
</evidence>
<gene>
    <name evidence="7" type="ORF">PG991_000878</name>
</gene>
<evidence type="ECO:0000256" key="1">
    <source>
        <dbReference type="ARBA" id="ARBA00005179"/>
    </source>
</evidence>
<evidence type="ECO:0000256" key="3">
    <source>
        <dbReference type="ARBA" id="ARBA00022827"/>
    </source>
</evidence>
<dbReference type="PANTHER" id="PTHR46972">
    <property type="entry name" value="MONOOXYGENASE ASQM-RELATED"/>
    <property type="match status" value="1"/>
</dbReference>
<reference evidence="7 8" key="1">
    <citation type="submission" date="2023-01" db="EMBL/GenBank/DDBJ databases">
        <title>Analysis of 21 Apiospora genomes using comparative genomics revels a genus with tremendous synthesis potential of carbohydrate active enzymes and secondary metabolites.</title>
        <authorList>
            <person name="Sorensen T."/>
        </authorList>
    </citation>
    <scope>NUCLEOTIDE SEQUENCE [LARGE SCALE GENOMIC DNA]</scope>
    <source>
        <strain evidence="7 8">CBS 20057</strain>
    </source>
</reference>
<evidence type="ECO:0000313" key="8">
    <source>
        <dbReference type="Proteomes" id="UP001396898"/>
    </source>
</evidence>
<accession>A0ABR1ST85</accession>
<dbReference type="PANTHER" id="PTHR46972:SF1">
    <property type="entry name" value="FAD DEPENDENT OXIDOREDUCTASE DOMAIN-CONTAINING PROTEIN"/>
    <property type="match status" value="1"/>
</dbReference>
<organism evidence="7 8">
    <name type="scientific">Apiospora marii</name>
    <dbReference type="NCBI Taxonomy" id="335849"/>
    <lineage>
        <taxon>Eukaryota</taxon>
        <taxon>Fungi</taxon>
        <taxon>Dikarya</taxon>
        <taxon>Ascomycota</taxon>
        <taxon>Pezizomycotina</taxon>
        <taxon>Sordariomycetes</taxon>
        <taxon>Xylariomycetidae</taxon>
        <taxon>Amphisphaeriales</taxon>
        <taxon>Apiosporaceae</taxon>
        <taxon>Apiospora</taxon>
    </lineage>
</organism>
<evidence type="ECO:0000256" key="2">
    <source>
        <dbReference type="ARBA" id="ARBA00022630"/>
    </source>
</evidence>
<dbReference type="PRINTS" id="PR00420">
    <property type="entry name" value="RNGMNOXGNASE"/>
</dbReference>